<accession>A0AAN8MRN7</accession>
<dbReference type="Pfam" id="PF03061">
    <property type="entry name" value="4HBT"/>
    <property type="match status" value="1"/>
</dbReference>
<dbReference type="AlphaFoldDB" id="A0AAN8MRN7"/>
<reference evidence="4 5" key="1">
    <citation type="submission" date="2019-10" db="EMBL/GenBank/DDBJ databases">
        <authorList>
            <person name="Palmer J.M."/>
        </authorList>
    </citation>
    <scope>NUCLEOTIDE SEQUENCE [LARGE SCALE GENOMIC DNA]</scope>
    <source>
        <strain evidence="4 5">TWF718</strain>
    </source>
</reference>
<sequence length="254" mass="28314">MHRRPSLFTVSHRLARGPARDHKSLIRLNLVNYLAPRSPRFSISPSSCFATLSSKPQLSFSPIVYFPLSSRVAVPTHTQARNMSSRTKDPREDMSEEQLLDLLRLCSFGKNLSLRADEKDTSPTWGKSIYADLKAVRASLTPNASATFNFFIKDEYTNRSGNLHGGCTASIFDVATSMILVLVQKEGFWMRWGVSRTLNVSYLRPVPAGITVQVHCEVVSLGKRLVQMRALMTDEAGNILATCEHGKVNIDSKI</sequence>
<evidence type="ECO:0000256" key="2">
    <source>
        <dbReference type="ARBA" id="ARBA00022801"/>
    </source>
</evidence>
<evidence type="ECO:0000313" key="5">
    <source>
        <dbReference type="Proteomes" id="UP001313282"/>
    </source>
</evidence>
<dbReference type="CDD" id="cd03443">
    <property type="entry name" value="PaaI_thioesterase"/>
    <property type="match status" value="1"/>
</dbReference>
<evidence type="ECO:0000313" key="4">
    <source>
        <dbReference type="EMBL" id="KAK6350793.1"/>
    </source>
</evidence>
<organism evidence="4 5">
    <name type="scientific">Orbilia javanica</name>
    <dbReference type="NCBI Taxonomy" id="47235"/>
    <lineage>
        <taxon>Eukaryota</taxon>
        <taxon>Fungi</taxon>
        <taxon>Dikarya</taxon>
        <taxon>Ascomycota</taxon>
        <taxon>Pezizomycotina</taxon>
        <taxon>Orbiliomycetes</taxon>
        <taxon>Orbiliales</taxon>
        <taxon>Orbiliaceae</taxon>
        <taxon>Orbilia</taxon>
    </lineage>
</organism>
<dbReference type="Proteomes" id="UP001313282">
    <property type="component" value="Unassembled WGS sequence"/>
</dbReference>
<dbReference type="PANTHER" id="PTHR21660:SF1">
    <property type="entry name" value="ACYL-COENZYME A THIOESTERASE 13"/>
    <property type="match status" value="1"/>
</dbReference>
<proteinExistence type="inferred from homology"/>
<gene>
    <name evidence="4" type="ORF">TWF718_003979</name>
</gene>
<comment type="caution">
    <text evidence="4">The sequence shown here is derived from an EMBL/GenBank/DDBJ whole genome shotgun (WGS) entry which is preliminary data.</text>
</comment>
<protein>
    <recommendedName>
        <fullName evidence="3">Thioesterase domain-containing protein</fullName>
    </recommendedName>
</protein>
<keyword evidence="2" id="KW-0378">Hydrolase</keyword>
<evidence type="ECO:0000259" key="3">
    <source>
        <dbReference type="Pfam" id="PF03061"/>
    </source>
</evidence>
<dbReference type="SUPFAM" id="SSF54637">
    <property type="entry name" value="Thioesterase/thiol ester dehydrase-isomerase"/>
    <property type="match status" value="1"/>
</dbReference>
<dbReference type="PANTHER" id="PTHR21660">
    <property type="entry name" value="THIOESTERASE SUPERFAMILY MEMBER-RELATED"/>
    <property type="match status" value="1"/>
</dbReference>
<dbReference type="EMBL" id="JAVHNR010000002">
    <property type="protein sequence ID" value="KAK6350793.1"/>
    <property type="molecule type" value="Genomic_DNA"/>
</dbReference>
<dbReference type="InterPro" id="IPR039298">
    <property type="entry name" value="ACOT13"/>
</dbReference>
<name>A0AAN8MRN7_9PEZI</name>
<dbReference type="InterPro" id="IPR003736">
    <property type="entry name" value="PAAI_dom"/>
</dbReference>
<evidence type="ECO:0000256" key="1">
    <source>
        <dbReference type="ARBA" id="ARBA00008324"/>
    </source>
</evidence>
<keyword evidence="5" id="KW-1185">Reference proteome</keyword>
<dbReference type="InterPro" id="IPR029069">
    <property type="entry name" value="HotDog_dom_sf"/>
</dbReference>
<dbReference type="GO" id="GO:0047617">
    <property type="term" value="F:fatty acyl-CoA hydrolase activity"/>
    <property type="evidence" value="ECO:0007669"/>
    <property type="project" value="InterPro"/>
</dbReference>
<dbReference type="NCBIfam" id="TIGR00369">
    <property type="entry name" value="unchar_dom_1"/>
    <property type="match status" value="1"/>
</dbReference>
<dbReference type="InterPro" id="IPR006683">
    <property type="entry name" value="Thioestr_dom"/>
</dbReference>
<feature type="domain" description="Thioesterase" evidence="3">
    <location>
        <begin position="161"/>
        <end position="238"/>
    </location>
</feature>
<dbReference type="Gene3D" id="3.10.129.10">
    <property type="entry name" value="Hotdog Thioesterase"/>
    <property type="match status" value="1"/>
</dbReference>
<comment type="similarity">
    <text evidence="1">Belongs to the thioesterase PaaI family.</text>
</comment>